<dbReference type="Proteomes" id="UP001321486">
    <property type="component" value="Chromosome"/>
</dbReference>
<dbReference type="EMBL" id="AP027732">
    <property type="protein sequence ID" value="BDZ49724.1"/>
    <property type="molecule type" value="Genomic_DNA"/>
</dbReference>
<evidence type="ECO:0000256" key="1">
    <source>
        <dbReference type="ARBA" id="ARBA00023002"/>
    </source>
</evidence>
<dbReference type="SUPFAM" id="SSF51735">
    <property type="entry name" value="NAD(P)-binding Rossmann-fold domains"/>
    <property type="match status" value="1"/>
</dbReference>
<name>A0ABN6XXH5_9MICO</name>
<evidence type="ECO:0000313" key="2">
    <source>
        <dbReference type="EMBL" id="BDZ49724.1"/>
    </source>
</evidence>
<keyword evidence="3" id="KW-1185">Reference proteome</keyword>
<dbReference type="Gene3D" id="3.40.50.720">
    <property type="entry name" value="NAD(P)-binding Rossmann-like Domain"/>
    <property type="match status" value="1"/>
</dbReference>
<dbReference type="PANTHER" id="PTHR43157">
    <property type="entry name" value="PHOSPHATIDYLINOSITOL-GLYCAN BIOSYNTHESIS CLASS F PROTEIN-RELATED"/>
    <property type="match status" value="1"/>
</dbReference>
<organism evidence="2 3">
    <name type="scientific">Frondihabitans sucicola</name>
    <dbReference type="NCBI Taxonomy" id="1268041"/>
    <lineage>
        <taxon>Bacteria</taxon>
        <taxon>Bacillati</taxon>
        <taxon>Actinomycetota</taxon>
        <taxon>Actinomycetes</taxon>
        <taxon>Micrococcales</taxon>
        <taxon>Microbacteriaceae</taxon>
        <taxon>Frondihabitans</taxon>
    </lineage>
</organism>
<reference evidence="3" key="1">
    <citation type="journal article" date="2019" name="Int. J. Syst. Evol. Microbiol.">
        <title>The Global Catalogue of Microorganisms (GCM) 10K type strain sequencing project: providing services to taxonomists for standard genome sequencing and annotation.</title>
        <authorList>
            <consortium name="The Broad Institute Genomics Platform"/>
            <consortium name="The Broad Institute Genome Sequencing Center for Infectious Disease"/>
            <person name="Wu L."/>
            <person name="Ma J."/>
        </authorList>
    </citation>
    <scope>NUCLEOTIDE SEQUENCE [LARGE SCALE GENOMIC DNA]</scope>
    <source>
        <strain evidence="3">NBRC 108728</strain>
    </source>
</reference>
<dbReference type="Pfam" id="PF00106">
    <property type="entry name" value="adh_short"/>
    <property type="match status" value="1"/>
</dbReference>
<dbReference type="InterPro" id="IPR002347">
    <property type="entry name" value="SDR_fam"/>
</dbReference>
<accession>A0ABN6XXH5</accession>
<dbReference type="PANTHER" id="PTHR43157:SF31">
    <property type="entry name" value="PHOSPHATIDYLINOSITOL-GLYCAN BIOSYNTHESIS CLASS F PROTEIN"/>
    <property type="match status" value="1"/>
</dbReference>
<proteinExistence type="predicted"/>
<dbReference type="RefSeq" id="WP_350271675.1">
    <property type="nucleotide sequence ID" value="NZ_AP027732.1"/>
</dbReference>
<dbReference type="InterPro" id="IPR036291">
    <property type="entry name" value="NAD(P)-bd_dom_sf"/>
</dbReference>
<dbReference type="PRINTS" id="PR00081">
    <property type="entry name" value="GDHRDH"/>
</dbReference>
<protein>
    <submittedName>
        <fullName evidence="2">Short-chain dehydrogenase</fullName>
    </submittedName>
</protein>
<gene>
    <name evidence="2" type="ORF">GCM10025867_19650</name>
</gene>
<evidence type="ECO:0000313" key="3">
    <source>
        <dbReference type="Proteomes" id="UP001321486"/>
    </source>
</evidence>
<sequence length="266" mass="28827">MSVQRILVTGSADGLGLATARDLIARGHQVTAHARTAQRADTLRRLLPDADSVVVAEAADFSQIRTMAESLNSTGPFDAVVHNVGIGYREPRRIQTVDGHAHVLQVNVLTPYLLTALLTRPQRLVWLSSGLHRDGHASLDDLDWSGRPWNGFEAYADSKLFDAVLAAGIARRWPGVASNALEPGWVPTKMGGPSAPDDIELAHVTQVWLAEAADPAARRTGNYWFHQDPAPTHPAVYDPPFQDALLDACRRLTGVTLPDLTPNGFS</sequence>
<keyword evidence="1" id="KW-0560">Oxidoreductase</keyword>